<evidence type="ECO:0000313" key="3">
    <source>
        <dbReference type="Proteomes" id="UP000092460"/>
    </source>
</evidence>
<reference evidence="3" key="1">
    <citation type="submission" date="2015-01" db="EMBL/GenBank/DDBJ databases">
        <authorList>
            <person name="Aksoy S."/>
            <person name="Warren W."/>
            <person name="Wilson R.K."/>
        </authorList>
    </citation>
    <scope>NUCLEOTIDE SEQUENCE [LARGE SCALE GENOMIC DNA]</scope>
    <source>
        <strain evidence="3">IAEA</strain>
    </source>
</reference>
<proteinExistence type="predicted"/>
<organism evidence="2 3">
    <name type="scientific">Glossina palpalis gambiensis</name>
    <dbReference type="NCBI Taxonomy" id="67801"/>
    <lineage>
        <taxon>Eukaryota</taxon>
        <taxon>Metazoa</taxon>
        <taxon>Ecdysozoa</taxon>
        <taxon>Arthropoda</taxon>
        <taxon>Hexapoda</taxon>
        <taxon>Insecta</taxon>
        <taxon>Pterygota</taxon>
        <taxon>Neoptera</taxon>
        <taxon>Endopterygota</taxon>
        <taxon>Diptera</taxon>
        <taxon>Brachycera</taxon>
        <taxon>Muscomorpha</taxon>
        <taxon>Hippoboscoidea</taxon>
        <taxon>Glossinidae</taxon>
        <taxon>Glossina</taxon>
    </lineage>
</organism>
<accession>A0A1B0BXX6</accession>
<name>A0A1B0BXX6_9MUSC</name>
<sequence length="193" mass="21811">MVKQRNSDDHDYSSQGQKRSSGDIEKLKSLNVLSFISLSYHAHDKDITCFISRPAYITEYLKIPTRITQSGKNMLVHQQRYHQAVLLFFNCLRSEHVANKCSSNSRCKICERTYNTLLHTELTPNGSQQTTSTHVTSYNTYSLVKQNSGLLITAQLWKGLSATTENTKKLNLTIKTIAENKNVSKSAIPAAIR</sequence>
<dbReference type="AlphaFoldDB" id="A0A1B0BXX6"/>
<dbReference type="Proteomes" id="UP000092460">
    <property type="component" value="Unassembled WGS sequence"/>
</dbReference>
<keyword evidence="3" id="KW-1185">Reference proteome</keyword>
<evidence type="ECO:0000313" key="2">
    <source>
        <dbReference type="EnsemblMetazoa" id="GPPI043802-PA"/>
    </source>
</evidence>
<dbReference type="VEuPathDB" id="VectorBase:GPPI043802"/>
<feature type="region of interest" description="Disordered" evidence="1">
    <location>
        <begin position="1"/>
        <end position="20"/>
    </location>
</feature>
<dbReference type="EMBL" id="JXJN01022401">
    <property type="status" value="NOT_ANNOTATED_CDS"/>
    <property type="molecule type" value="Genomic_DNA"/>
</dbReference>
<dbReference type="EnsemblMetazoa" id="GPPI043802-RA">
    <property type="protein sequence ID" value="GPPI043802-PA"/>
    <property type="gene ID" value="GPPI043802"/>
</dbReference>
<protein>
    <submittedName>
        <fullName evidence="2">Uncharacterized protein</fullName>
    </submittedName>
</protein>
<evidence type="ECO:0000256" key="1">
    <source>
        <dbReference type="SAM" id="MobiDB-lite"/>
    </source>
</evidence>
<reference evidence="2" key="2">
    <citation type="submission" date="2020-05" db="UniProtKB">
        <authorList>
            <consortium name="EnsemblMetazoa"/>
        </authorList>
    </citation>
    <scope>IDENTIFICATION</scope>
    <source>
        <strain evidence="2">IAEA</strain>
    </source>
</reference>
<feature type="compositionally biased region" description="Basic and acidic residues" evidence="1">
    <location>
        <begin position="1"/>
        <end position="12"/>
    </location>
</feature>